<keyword evidence="2" id="KW-1185">Reference proteome</keyword>
<dbReference type="EMBL" id="CP009170">
    <property type="protein sequence ID" value="AIS52521.1"/>
    <property type="molecule type" value="Genomic_DNA"/>
</dbReference>
<keyword evidence="1" id="KW-0966">Cell projection</keyword>
<accession>A0A097ARR9</accession>
<dbReference type="eggNOG" id="ENOG5032Y5R">
    <property type="taxonomic scope" value="Bacteria"/>
</dbReference>
<evidence type="ECO:0000313" key="1">
    <source>
        <dbReference type="EMBL" id="AIS52521.1"/>
    </source>
</evidence>
<dbReference type="AlphaFoldDB" id="A0A097ARR9"/>
<keyword evidence="1" id="KW-0969">Cilium</keyword>
<keyword evidence="1" id="KW-0282">Flagellum</keyword>
<proteinExistence type="predicted"/>
<protein>
    <submittedName>
        <fullName evidence="1">Flagellar operon protein</fullName>
    </submittedName>
</protein>
<reference evidence="2" key="1">
    <citation type="journal article" date="2015" name="Genome Announc.">
        <title>Whole-Genome Sequences of 80 Environmental and Clinical Isolates of Burkholderia pseudomallei.</title>
        <authorList>
            <person name="Johnson S.L."/>
            <person name="Baker A.L."/>
            <person name="Chain P.S."/>
            <person name="Currie B.J."/>
            <person name="Daligault H.E."/>
            <person name="Davenport K.W."/>
            <person name="Davis C.B."/>
            <person name="Inglis T.J."/>
            <person name="Kaestli M."/>
            <person name="Koren S."/>
            <person name="Mayo M."/>
            <person name="Merritt A.J."/>
            <person name="Price E.P."/>
            <person name="Sarovich D.S."/>
            <person name="Warner J."/>
            <person name="Rosovitz M.J."/>
        </authorList>
    </citation>
    <scope>NUCLEOTIDE SEQUENCE [LARGE SCALE GENOMIC DNA]</scope>
    <source>
        <strain evidence="2">DSM 2030</strain>
    </source>
</reference>
<dbReference type="OrthoDB" id="165650at2"/>
<dbReference type="Pfam" id="PF12611">
    <property type="entry name" value="Flagellar_put"/>
    <property type="match status" value="1"/>
</dbReference>
<dbReference type="Proteomes" id="UP000029669">
    <property type="component" value="Chromosome"/>
</dbReference>
<dbReference type="RefSeq" id="WP_049685261.1">
    <property type="nucleotide sequence ID" value="NZ_CP009170.1"/>
</dbReference>
<dbReference type="NCBIfam" id="TIGR02530">
    <property type="entry name" value="flg_new"/>
    <property type="match status" value="1"/>
</dbReference>
<gene>
    <name evidence="1" type="ORF">TKV_c13500</name>
</gene>
<dbReference type="KEGG" id="tki:TKV_c13500"/>
<dbReference type="STRING" id="2325.TKV_c13500"/>
<dbReference type="InterPro" id="IPR013367">
    <property type="entry name" value="Flagellar_put"/>
</dbReference>
<organism evidence="1 2">
    <name type="scientific">Thermoanaerobacter kivui</name>
    <name type="common">Acetogenium kivui</name>
    <dbReference type="NCBI Taxonomy" id="2325"/>
    <lineage>
        <taxon>Bacteria</taxon>
        <taxon>Bacillati</taxon>
        <taxon>Bacillota</taxon>
        <taxon>Clostridia</taxon>
        <taxon>Thermoanaerobacterales</taxon>
        <taxon>Thermoanaerobacteraceae</taxon>
        <taxon>Thermoanaerobacter</taxon>
    </lineage>
</organism>
<dbReference type="HOGENOM" id="CLU_145226_3_1_9"/>
<sequence>MSEIVKIPQNLNVNYLAQRIASNNGTSTAFKEVLNEKIDEIKFSKHSLMRMEMRNVKITQSEYQKLLEAVNKACEKGIKDSLIVMNNKAFVVNLKTKTVITAMDGEMLKNSVFTNIDGAVII</sequence>
<name>A0A097ARR9_THEKI</name>
<evidence type="ECO:0000313" key="2">
    <source>
        <dbReference type="Proteomes" id="UP000029669"/>
    </source>
</evidence>